<accession>A0A136J466</accession>
<organism evidence="2 3">
    <name type="scientific">Microdochium bolleyi</name>
    <dbReference type="NCBI Taxonomy" id="196109"/>
    <lineage>
        <taxon>Eukaryota</taxon>
        <taxon>Fungi</taxon>
        <taxon>Dikarya</taxon>
        <taxon>Ascomycota</taxon>
        <taxon>Pezizomycotina</taxon>
        <taxon>Sordariomycetes</taxon>
        <taxon>Xylariomycetidae</taxon>
        <taxon>Xylariales</taxon>
        <taxon>Microdochiaceae</taxon>
        <taxon>Microdochium</taxon>
    </lineage>
</organism>
<evidence type="ECO:0000313" key="2">
    <source>
        <dbReference type="EMBL" id="KXJ92028.1"/>
    </source>
</evidence>
<dbReference type="InParanoid" id="A0A136J466"/>
<sequence length="421" mass="45728">MPRLLDLPLDILFLLPAYLDDIRALVRLKRTCKALHLIFRQTLPRTILRLVARSPDAGQLLQACGQTRPLAHILALAVARQVADWAVGDPLRTARLRGAFAAGSRGILELGLDVAGLTLAEVRELYWSDSGSSSSIASGETASHKELTQSRRHIGKVLDRMVACVIQCHRGDQEDRVMLRELGMAADMVYHMAIYGELFRPSMLWCTDQNAVRLRFPGEMRRAYIANWPALSEATSSSVSLTPAVQTAAGNSTFSPDGMHHRPAGQDLGRRRDSATCGHVPEGAAEDAEASGEGMTLRAIFHSELLSLADNKAWHMKWRTALHAADMLSSQSSAADDVFWISTMQSCGLAGADLWSALLAPDARAVDEGSMATSSKARWADERRGLVAAVQATGGGVQGEDWPDLWKDVQIVLEGAVPSEC</sequence>
<feature type="region of interest" description="Disordered" evidence="1">
    <location>
        <begin position="249"/>
        <end position="291"/>
    </location>
</feature>
<dbReference type="OrthoDB" id="2853639at2759"/>
<dbReference type="EMBL" id="KQ964249">
    <property type="protein sequence ID" value="KXJ92028.1"/>
    <property type="molecule type" value="Genomic_DNA"/>
</dbReference>
<dbReference type="Proteomes" id="UP000070501">
    <property type="component" value="Unassembled WGS sequence"/>
</dbReference>
<protein>
    <recommendedName>
        <fullName evidence="4">F-box domain-containing protein</fullName>
    </recommendedName>
</protein>
<dbReference type="AlphaFoldDB" id="A0A136J466"/>
<dbReference type="STRING" id="196109.A0A136J466"/>
<keyword evidence="3" id="KW-1185">Reference proteome</keyword>
<reference evidence="3" key="1">
    <citation type="submission" date="2016-02" db="EMBL/GenBank/DDBJ databases">
        <title>Draft genome sequence of Microdochium bolleyi, a fungal endophyte of beachgrass.</title>
        <authorList>
            <consortium name="DOE Joint Genome Institute"/>
            <person name="David A.S."/>
            <person name="May G."/>
            <person name="Haridas S."/>
            <person name="Lim J."/>
            <person name="Wang M."/>
            <person name="Labutti K."/>
            <person name="Lipzen A."/>
            <person name="Barry K."/>
            <person name="Grigoriev I.V."/>
        </authorList>
    </citation>
    <scope>NUCLEOTIDE SEQUENCE [LARGE SCALE GENOMIC DNA]</scope>
    <source>
        <strain evidence="3">J235TASD1</strain>
    </source>
</reference>
<evidence type="ECO:0000313" key="3">
    <source>
        <dbReference type="Proteomes" id="UP000070501"/>
    </source>
</evidence>
<gene>
    <name evidence="2" type="ORF">Micbo1qcDRAFT_204059</name>
</gene>
<evidence type="ECO:0008006" key="4">
    <source>
        <dbReference type="Google" id="ProtNLM"/>
    </source>
</evidence>
<proteinExistence type="predicted"/>
<evidence type="ECO:0000256" key="1">
    <source>
        <dbReference type="SAM" id="MobiDB-lite"/>
    </source>
</evidence>
<name>A0A136J466_9PEZI</name>